<dbReference type="Proteomes" id="UP000249341">
    <property type="component" value="Unassembled WGS sequence"/>
</dbReference>
<reference evidence="6 7" key="1">
    <citation type="submission" date="2018-06" db="EMBL/GenBank/DDBJ databases">
        <title>Genomic Encyclopedia of Type Strains, Phase III (KMG-III): the genomes of soil and plant-associated and newly described type strains.</title>
        <authorList>
            <person name="Whitman W."/>
        </authorList>
    </citation>
    <scope>NUCLEOTIDE SEQUENCE [LARGE SCALE GENOMIC DNA]</scope>
    <source>
        <strain evidence="6 7">CGMCC 4.7090</strain>
    </source>
</reference>
<keyword evidence="1" id="KW-0805">Transcription regulation</keyword>
<dbReference type="InterPro" id="IPR009057">
    <property type="entry name" value="Homeodomain-like_sf"/>
</dbReference>
<proteinExistence type="predicted"/>
<sequence>MTRTQNTRGQGERLRGELVDAAFGVLDEQGPAGVTLRAVARAAGVTAPAVYRHFADLPALLAELRRDTFAQVIQVTAAAEDGLPSPAARLLARARAYVELGLARPARYALIFTHVPGSDALAGAALDKMVELIAACAADGSSASADPRTDAVHLLAALHGVIGARLSAPGFGWPPLDRTVTEITTRLTLLRAS</sequence>
<dbReference type="InterPro" id="IPR001647">
    <property type="entry name" value="HTH_TetR"/>
</dbReference>
<accession>A0A327Z5P5</accession>
<dbReference type="Gene3D" id="1.10.357.10">
    <property type="entry name" value="Tetracycline Repressor, domain 2"/>
    <property type="match status" value="1"/>
</dbReference>
<dbReference type="PRINTS" id="PR00455">
    <property type="entry name" value="HTHTETR"/>
</dbReference>
<dbReference type="InterPro" id="IPR025996">
    <property type="entry name" value="MT1864/Rv1816-like_C"/>
</dbReference>
<evidence type="ECO:0000313" key="7">
    <source>
        <dbReference type="Proteomes" id="UP000249341"/>
    </source>
</evidence>
<evidence type="ECO:0000259" key="5">
    <source>
        <dbReference type="PROSITE" id="PS50977"/>
    </source>
</evidence>
<dbReference type="Pfam" id="PF13305">
    <property type="entry name" value="TetR_C_33"/>
    <property type="match status" value="1"/>
</dbReference>
<dbReference type="EMBL" id="QLMJ01000016">
    <property type="protein sequence ID" value="RAK30443.1"/>
    <property type="molecule type" value="Genomic_DNA"/>
</dbReference>
<name>A0A327Z5P5_9ACTN</name>
<evidence type="ECO:0000256" key="2">
    <source>
        <dbReference type="ARBA" id="ARBA00023125"/>
    </source>
</evidence>
<dbReference type="OrthoDB" id="8222629at2"/>
<comment type="caution">
    <text evidence="6">The sequence shown here is derived from an EMBL/GenBank/DDBJ whole genome shotgun (WGS) entry which is preliminary data.</text>
</comment>
<dbReference type="GO" id="GO:0003700">
    <property type="term" value="F:DNA-binding transcription factor activity"/>
    <property type="evidence" value="ECO:0007669"/>
    <property type="project" value="TreeGrafter"/>
</dbReference>
<dbReference type="PANTHER" id="PTHR30055:SF234">
    <property type="entry name" value="HTH-TYPE TRANSCRIPTIONAL REGULATOR BETI"/>
    <property type="match status" value="1"/>
</dbReference>
<feature type="domain" description="HTH tetR-type" evidence="5">
    <location>
        <begin position="12"/>
        <end position="72"/>
    </location>
</feature>
<dbReference type="Pfam" id="PF00440">
    <property type="entry name" value="TetR_N"/>
    <property type="match status" value="1"/>
</dbReference>
<dbReference type="InterPro" id="IPR050109">
    <property type="entry name" value="HTH-type_TetR-like_transc_reg"/>
</dbReference>
<dbReference type="SUPFAM" id="SSF48498">
    <property type="entry name" value="Tetracyclin repressor-like, C-terminal domain"/>
    <property type="match status" value="1"/>
</dbReference>
<evidence type="ECO:0000256" key="3">
    <source>
        <dbReference type="ARBA" id="ARBA00023163"/>
    </source>
</evidence>
<evidence type="ECO:0000256" key="1">
    <source>
        <dbReference type="ARBA" id="ARBA00023015"/>
    </source>
</evidence>
<evidence type="ECO:0000256" key="4">
    <source>
        <dbReference type="PROSITE-ProRule" id="PRU00335"/>
    </source>
</evidence>
<dbReference type="AlphaFoldDB" id="A0A327Z5P5"/>
<dbReference type="GO" id="GO:0000976">
    <property type="term" value="F:transcription cis-regulatory region binding"/>
    <property type="evidence" value="ECO:0007669"/>
    <property type="project" value="TreeGrafter"/>
</dbReference>
<dbReference type="SUPFAM" id="SSF46689">
    <property type="entry name" value="Homeodomain-like"/>
    <property type="match status" value="1"/>
</dbReference>
<dbReference type="RefSeq" id="WP_111652500.1">
    <property type="nucleotide sequence ID" value="NZ_JACHWI010000007.1"/>
</dbReference>
<organism evidence="6 7">
    <name type="scientific">Actinoplanes lutulentus</name>
    <dbReference type="NCBI Taxonomy" id="1287878"/>
    <lineage>
        <taxon>Bacteria</taxon>
        <taxon>Bacillati</taxon>
        <taxon>Actinomycetota</taxon>
        <taxon>Actinomycetes</taxon>
        <taxon>Micromonosporales</taxon>
        <taxon>Micromonosporaceae</taxon>
        <taxon>Actinoplanes</taxon>
    </lineage>
</organism>
<dbReference type="PANTHER" id="PTHR30055">
    <property type="entry name" value="HTH-TYPE TRANSCRIPTIONAL REGULATOR RUTR"/>
    <property type="match status" value="1"/>
</dbReference>
<keyword evidence="2 4" id="KW-0238">DNA-binding</keyword>
<gene>
    <name evidence="6" type="ORF">B0I29_116102</name>
</gene>
<keyword evidence="7" id="KW-1185">Reference proteome</keyword>
<protein>
    <submittedName>
        <fullName evidence="6">TetR family transcriptional regulator</fullName>
    </submittedName>
</protein>
<feature type="DNA-binding region" description="H-T-H motif" evidence="4">
    <location>
        <begin position="35"/>
        <end position="54"/>
    </location>
</feature>
<dbReference type="InterPro" id="IPR036271">
    <property type="entry name" value="Tet_transcr_reg_TetR-rel_C_sf"/>
</dbReference>
<dbReference type="PROSITE" id="PS50977">
    <property type="entry name" value="HTH_TETR_2"/>
    <property type="match status" value="1"/>
</dbReference>
<evidence type="ECO:0000313" key="6">
    <source>
        <dbReference type="EMBL" id="RAK30443.1"/>
    </source>
</evidence>
<keyword evidence="3" id="KW-0804">Transcription</keyword>